<dbReference type="SUPFAM" id="SSF52540">
    <property type="entry name" value="P-loop containing nucleoside triphosphate hydrolases"/>
    <property type="match status" value="1"/>
</dbReference>
<comment type="caution">
    <text evidence="6">The sequence shown here is derived from an EMBL/GenBank/DDBJ whole genome shotgun (WGS) entry which is preliminary data.</text>
</comment>
<dbReference type="EMBL" id="JASXSV010000007">
    <property type="protein sequence ID" value="MDP0588838.1"/>
    <property type="molecule type" value="Genomic_DNA"/>
</dbReference>
<dbReference type="Gene3D" id="3.40.50.300">
    <property type="entry name" value="P-loop containing nucleotide triphosphate hydrolases"/>
    <property type="match status" value="1"/>
</dbReference>
<comment type="similarity">
    <text evidence="1">Belongs to the ABC transporter superfamily.</text>
</comment>
<organism evidence="6 7">
    <name type="scientific">Candidatus Endonucleibacter bathymodioli</name>
    <dbReference type="NCBI Taxonomy" id="539814"/>
    <lineage>
        <taxon>Bacteria</taxon>
        <taxon>Pseudomonadati</taxon>
        <taxon>Pseudomonadota</taxon>
        <taxon>Gammaproteobacteria</taxon>
        <taxon>Oceanospirillales</taxon>
        <taxon>Endozoicomonadaceae</taxon>
        <taxon>Candidatus Endonucleibacter</taxon>
    </lineage>
</organism>
<keyword evidence="3" id="KW-0547">Nucleotide-binding</keyword>
<dbReference type="SMART" id="SM00382">
    <property type="entry name" value="AAA"/>
    <property type="match status" value="1"/>
</dbReference>
<dbReference type="PANTHER" id="PTHR42788:SF20">
    <property type="entry name" value="ABC TRANSPORTER ATP-BINDING PROTEIN"/>
    <property type="match status" value="1"/>
</dbReference>
<dbReference type="Pfam" id="PF00005">
    <property type="entry name" value="ABC_tran"/>
    <property type="match status" value="1"/>
</dbReference>
<dbReference type="GO" id="GO:0005524">
    <property type="term" value="F:ATP binding"/>
    <property type="evidence" value="ECO:0007669"/>
    <property type="project" value="UniProtKB-KW"/>
</dbReference>
<gene>
    <name evidence="6" type="ORF">QS748_06445</name>
</gene>
<dbReference type="InterPro" id="IPR027417">
    <property type="entry name" value="P-loop_NTPase"/>
</dbReference>
<proteinExistence type="inferred from homology"/>
<evidence type="ECO:0000256" key="4">
    <source>
        <dbReference type="ARBA" id="ARBA00022840"/>
    </source>
</evidence>
<dbReference type="InterPro" id="IPR003593">
    <property type="entry name" value="AAA+_ATPase"/>
</dbReference>
<name>A0AA90SXR3_9GAMM</name>
<accession>A0AA90SXR3</accession>
<keyword evidence="2" id="KW-0813">Transport</keyword>
<protein>
    <submittedName>
        <fullName evidence="6">ABC transporter ATP-binding protein</fullName>
    </submittedName>
</protein>
<dbReference type="InterPro" id="IPR050166">
    <property type="entry name" value="ABC_transporter_ATP-bind"/>
</dbReference>
<evidence type="ECO:0000313" key="6">
    <source>
        <dbReference type="EMBL" id="MDP0588838.1"/>
    </source>
</evidence>
<keyword evidence="7" id="KW-1185">Reference proteome</keyword>
<evidence type="ECO:0000259" key="5">
    <source>
        <dbReference type="PROSITE" id="PS50893"/>
    </source>
</evidence>
<evidence type="ECO:0000256" key="3">
    <source>
        <dbReference type="ARBA" id="ARBA00022741"/>
    </source>
</evidence>
<keyword evidence="4 6" id="KW-0067">ATP-binding</keyword>
<dbReference type="PROSITE" id="PS50893">
    <property type="entry name" value="ABC_TRANSPORTER_2"/>
    <property type="match status" value="1"/>
</dbReference>
<evidence type="ECO:0000313" key="7">
    <source>
        <dbReference type="Proteomes" id="UP001178148"/>
    </source>
</evidence>
<dbReference type="AlphaFoldDB" id="A0AA90SXR3"/>
<dbReference type="GO" id="GO:0016887">
    <property type="term" value="F:ATP hydrolysis activity"/>
    <property type="evidence" value="ECO:0007669"/>
    <property type="project" value="InterPro"/>
</dbReference>
<dbReference type="Proteomes" id="UP001178148">
    <property type="component" value="Unassembled WGS sequence"/>
</dbReference>
<feature type="domain" description="ABC transporter" evidence="5">
    <location>
        <begin position="2"/>
        <end position="224"/>
    </location>
</feature>
<evidence type="ECO:0000256" key="2">
    <source>
        <dbReference type="ARBA" id="ARBA00022448"/>
    </source>
</evidence>
<reference evidence="6 7" key="1">
    <citation type="journal article" date="2023" name="bioRxiv">
        <title>An intranuclear bacterial parasite of deep-sea mussels expresses apoptosis inhibitors acquired from its host.</title>
        <authorList>
            <person name="Gonzalez Porras M.A."/>
            <person name="Assie A."/>
            <person name="Tietjen M."/>
            <person name="Violette M."/>
            <person name="Kleiner M."/>
            <person name="Gruber-Vodicka H."/>
            <person name="Dubilier N."/>
            <person name="Leisch N."/>
        </authorList>
    </citation>
    <scope>NUCLEOTIDE SEQUENCE [LARGE SCALE GENOMIC DNA]</scope>
    <source>
        <strain evidence="6">IAP13</strain>
    </source>
</reference>
<dbReference type="PANTHER" id="PTHR42788">
    <property type="entry name" value="TAURINE IMPORT ATP-BINDING PROTEIN-RELATED"/>
    <property type="match status" value="1"/>
</dbReference>
<sequence length="245" mass="27171">MLDIKDLSFSYAGQEIIKKISFSVDKNICVAIIGPSGCGKTTLLKLIAGLLKPCSGVLVNTFSRDETGFVFQDFCLLPWRTVKENIALVLHDKNMSAVDKKQRINNALVITGLGNFAGKYPYELSGGMQQRTGLARALALQPSLLLMDEPFSAVDGQTRELLVEEFRELVSTVPMTRVVITHNINDVLDLADQVIIFSGQPAYILERLDIKNCLQDIGREALRQLIWEKLRSQVKSNDDGGTKRA</sequence>
<evidence type="ECO:0000256" key="1">
    <source>
        <dbReference type="ARBA" id="ARBA00005417"/>
    </source>
</evidence>
<dbReference type="InterPro" id="IPR003439">
    <property type="entry name" value="ABC_transporter-like_ATP-bd"/>
</dbReference>